<feature type="transmembrane region" description="Helical" evidence="1">
    <location>
        <begin position="85"/>
        <end position="104"/>
    </location>
</feature>
<feature type="transmembrane region" description="Helical" evidence="1">
    <location>
        <begin position="49"/>
        <end position="70"/>
    </location>
</feature>
<evidence type="ECO:0000313" key="2">
    <source>
        <dbReference type="EMBL" id="OHA68031.1"/>
    </source>
</evidence>
<gene>
    <name evidence="2" type="ORF">A3D59_03400</name>
</gene>
<comment type="caution">
    <text evidence="2">The sequence shown here is derived from an EMBL/GenBank/DDBJ whole genome shotgun (WGS) entry which is preliminary data.</text>
</comment>
<keyword evidence="1" id="KW-0812">Transmembrane</keyword>
<evidence type="ECO:0000256" key="1">
    <source>
        <dbReference type="SAM" id="Phobius"/>
    </source>
</evidence>
<evidence type="ECO:0000313" key="3">
    <source>
        <dbReference type="Proteomes" id="UP000179258"/>
    </source>
</evidence>
<organism evidence="2 3">
    <name type="scientific">Candidatus Wildermuthbacteria bacterium RIFCSPHIGHO2_02_FULL_47_17</name>
    <dbReference type="NCBI Taxonomy" id="1802452"/>
    <lineage>
        <taxon>Bacteria</taxon>
        <taxon>Candidatus Wildermuthiibacteriota</taxon>
    </lineage>
</organism>
<name>A0A1G2R7G6_9BACT</name>
<feature type="transmembrane region" description="Helical" evidence="1">
    <location>
        <begin position="340"/>
        <end position="361"/>
    </location>
</feature>
<feature type="transmembrane region" description="Helical" evidence="1">
    <location>
        <begin position="198"/>
        <end position="215"/>
    </location>
</feature>
<dbReference type="AlphaFoldDB" id="A0A1G2R7G6"/>
<dbReference type="Proteomes" id="UP000179258">
    <property type="component" value="Unassembled WGS sequence"/>
</dbReference>
<reference evidence="2 3" key="1">
    <citation type="journal article" date="2016" name="Nat. Commun.">
        <title>Thousands of microbial genomes shed light on interconnected biogeochemical processes in an aquifer system.</title>
        <authorList>
            <person name="Anantharaman K."/>
            <person name="Brown C.T."/>
            <person name="Hug L.A."/>
            <person name="Sharon I."/>
            <person name="Castelle C.J."/>
            <person name="Probst A.J."/>
            <person name="Thomas B.C."/>
            <person name="Singh A."/>
            <person name="Wilkins M.J."/>
            <person name="Karaoz U."/>
            <person name="Brodie E.L."/>
            <person name="Williams K.H."/>
            <person name="Hubbard S.S."/>
            <person name="Banfield J.F."/>
        </authorList>
    </citation>
    <scope>NUCLEOTIDE SEQUENCE [LARGE SCALE GENOMIC DNA]</scope>
</reference>
<keyword evidence="1" id="KW-0472">Membrane</keyword>
<proteinExistence type="predicted"/>
<feature type="transmembrane region" description="Helical" evidence="1">
    <location>
        <begin position="255"/>
        <end position="282"/>
    </location>
</feature>
<keyword evidence="1" id="KW-1133">Transmembrane helix</keyword>
<protein>
    <recommendedName>
        <fullName evidence="4">Glycosyltransferase RgtA/B/C/D-like domain-containing protein</fullName>
    </recommendedName>
</protein>
<accession>A0A1G2R7G6</accession>
<feature type="transmembrane region" description="Helical" evidence="1">
    <location>
        <begin position="288"/>
        <end position="306"/>
    </location>
</feature>
<sequence length="502" mass="57908">MLIDLILVLFFIASFIFRIFYVSGYDFAFTIDQARDMLEIRKLVVGHELVFIGPITSLNGVFLGPFWYYFNLLPFIVGGGNPSSLVIWQIVVFHLTALVFFLYFARKNYPLAFLGSLFLLLSPRLFVATSYAFNANTTPLFVLLALLLLDRVLTVKKVLSTFILGLLVGLTLQMEAAFGVLLLPLSLFWLLVARLKKLRFFFPGLLLTLVPQLLFELKHNFMMSRTFLTEFSGQSDVLGQRLDLVARLTDRYQHYLGPLAGSLPLSLPITITLFVICLVVGLSYRSRFFLINLSLLIFSFLFYLIYPNRLKDWWTINLTIPYLMIFASSLSRLWSKKNRFLKVGLVLFLILILLHSGGLYLNLGKVRLRERSTDPALLLNQIEAIDWVYGRARGEGFKVYNFVPAVYDLNYQYLFWWYGGWKYGYQPSAVTYQAGVPEYIENAVRYWSKTKPAGDLVFLIRESNQNFLDKEGAWRKNYESLCVVEQERLLGNIIVEKLTTCK</sequence>
<dbReference type="EMBL" id="MHTX01000025">
    <property type="protein sequence ID" value="OHA68031.1"/>
    <property type="molecule type" value="Genomic_DNA"/>
</dbReference>
<feature type="transmembrane region" description="Helical" evidence="1">
    <location>
        <begin position="162"/>
        <end position="192"/>
    </location>
</feature>
<feature type="transmembrane region" description="Helical" evidence="1">
    <location>
        <begin position="6"/>
        <end position="28"/>
    </location>
</feature>
<feature type="transmembrane region" description="Helical" evidence="1">
    <location>
        <begin position="111"/>
        <end position="133"/>
    </location>
</feature>
<feature type="transmembrane region" description="Helical" evidence="1">
    <location>
        <begin position="313"/>
        <end position="334"/>
    </location>
</feature>
<evidence type="ECO:0008006" key="4">
    <source>
        <dbReference type="Google" id="ProtNLM"/>
    </source>
</evidence>